<evidence type="ECO:0000313" key="1">
    <source>
        <dbReference type="EMBL" id="EGQ75498.1"/>
    </source>
</evidence>
<comment type="caution">
    <text evidence="1">The sequence shown here is derived from an EMBL/GenBank/DDBJ whole genome shotgun (WGS) entry which is preliminary data.</text>
</comment>
<protein>
    <submittedName>
        <fullName evidence="1">Uncharacterized protein</fullName>
    </submittedName>
</protein>
<dbReference type="EMBL" id="AFQE01000117">
    <property type="protein sequence ID" value="EGQ75498.1"/>
    <property type="molecule type" value="Genomic_DNA"/>
</dbReference>
<accession>A0AA36UI68</accession>
<sequence length="42" mass="4879">MALKRFQTTFLRGGKPVSFPFPSNARSDRWLNSTQAFCFNPR</sequence>
<reference evidence="1 2" key="1">
    <citation type="submission" date="2011-05" db="EMBL/GenBank/DDBJ databases">
        <authorList>
            <person name="Muzny D."/>
            <person name="Qin X."/>
            <person name="Deng J."/>
            <person name="Jiang H."/>
            <person name="Liu Y."/>
            <person name="Qu J."/>
            <person name="Song X.-Z."/>
            <person name="Zhang L."/>
            <person name="Thornton R."/>
            <person name="Coyle M."/>
            <person name="Francisco L."/>
            <person name="Jackson L."/>
            <person name="Javaid M."/>
            <person name="Korchina V."/>
            <person name="Kovar C."/>
            <person name="Mata R."/>
            <person name="Mathew T."/>
            <person name="Ngo R."/>
            <person name="Nguyen L."/>
            <person name="Nguyen N."/>
            <person name="Okwuonu G."/>
            <person name="Ongeri F."/>
            <person name="Pham C."/>
            <person name="Simmons D."/>
            <person name="Wilczek-Boney K."/>
            <person name="Hale W."/>
            <person name="Jakkamsetti A."/>
            <person name="Pham P."/>
            <person name="Ruth R."/>
            <person name="San Lucas F."/>
            <person name="Warren J."/>
            <person name="Zhang J."/>
            <person name="Zhao Z."/>
            <person name="Zhou C."/>
            <person name="Zhu D."/>
            <person name="Lee S."/>
            <person name="Bess C."/>
            <person name="Blankenburg K."/>
            <person name="Forbes L."/>
            <person name="Fu Q."/>
            <person name="Gubbala S."/>
            <person name="Hirani K."/>
            <person name="Jayaseelan J.C."/>
            <person name="Lara F."/>
            <person name="Munidasa M."/>
            <person name="Palculict T."/>
            <person name="Patil S."/>
            <person name="Pu L.-L."/>
            <person name="Saada N."/>
            <person name="Tang L."/>
            <person name="Weissenberger G."/>
            <person name="Zhu Y."/>
            <person name="Hemphill L."/>
            <person name="Shang Y."/>
            <person name="Youmans B."/>
            <person name="Ayvaz T."/>
            <person name="Ross M."/>
            <person name="Santibanez J."/>
            <person name="Aqrawi P."/>
            <person name="Gross S."/>
            <person name="Joshi V."/>
            <person name="Fowler G."/>
            <person name="Nazareth L."/>
            <person name="Reid J."/>
            <person name="Worley K."/>
            <person name="Petrosino J."/>
            <person name="Highlander S."/>
            <person name="Gibbs R."/>
        </authorList>
    </citation>
    <scope>NUCLEOTIDE SEQUENCE [LARGE SCALE GENOMIC DNA]</scope>
    <source>
        <strain evidence="1 2">ATCC 33926</strain>
    </source>
</reference>
<gene>
    <name evidence="1" type="ORF">HMPREF9418_2397</name>
</gene>
<evidence type="ECO:0000313" key="2">
    <source>
        <dbReference type="Proteomes" id="UP000004982"/>
    </source>
</evidence>
<proteinExistence type="predicted"/>
<name>A0AA36UI68_9NEIS</name>
<dbReference type="Proteomes" id="UP000004982">
    <property type="component" value="Unassembled WGS sequence"/>
</dbReference>
<organism evidence="1 2">
    <name type="scientific">Neisseria macacae ATCC 33926</name>
    <dbReference type="NCBI Taxonomy" id="997348"/>
    <lineage>
        <taxon>Bacteria</taxon>
        <taxon>Pseudomonadati</taxon>
        <taxon>Pseudomonadota</taxon>
        <taxon>Betaproteobacteria</taxon>
        <taxon>Neisseriales</taxon>
        <taxon>Neisseriaceae</taxon>
        <taxon>Neisseria</taxon>
    </lineage>
</organism>
<dbReference type="AlphaFoldDB" id="A0AA36UI68"/>